<evidence type="ECO:0000313" key="3">
    <source>
        <dbReference type="Proteomes" id="UP000199372"/>
    </source>
</evidence>
<dbReference type="SUPFAM" id="SSF101898">
    <property type="entry name" value="NHL repeat"/>
    <property type="match status" value="1"/>
</dbReference>
<dbReference type="Proteomes" id="UP000199372">
    <property type="component" value="Unassembled WGS sequence"/>
</dbReference>
<organism evidence="2 3">
    <name type="scientific">Palleronia pelagia</name>
    <dbReference type="NCBI Taxonomy" id="387096"/>
    <lineage>
        <taxon>Bacteria</taxon>
        <taxon>Pseudomonadati</taxon>
        <taxon>Pseudomonadota</taxon>
        <taxon>Alphaproteobacteria</taxon>
        <taxon>Rhodobacterales</taxon>
        <taxon>Roseobacteraceae</taxon>
        <taxon>Palleronia</taxon>
    </lineage>
</organism>
<gene>
    <name evidence="2" type="ORF">SAMN04488011_102152</name>
</gene>
<dbReference type="Gene3D" id="2.120.10.30">
    <property type="entry name" value="TolB, C-terminal domain"/>
    <property type="match status" value="1"/>
</dbReference>
<protein>
    <submittedName>
        <fullName evidence="2">Uncharacterized protein</fullName>
    </submittedName>
</protein>
<proteinExistence type="predicted"/>
<evidence type="ECO:0000313" key="2">
    <source>
        <dbReference type="EMBL" id="SEN00785.1"/>
    </source>
</evidence>
<sequence length="259" mass="27527">MAQRFIPLCTVALGGALATGAGALDLRATGTYQLNRPASLEYDPTFCGLWIANEGPEAILVTLQGDELRRISSDLYRIKAIAIEGDNLIVGDGLGRLQRLTKDGAPLAAPFRLGGGASDTEGIAIDAAGDIVTVEDDPERLTWFTPDGALRMRIDTMDFDPPISEAQGIAIDPRTGHLLIVDDWEGSNSLYEFTADGELLGQASLIEYGTDPEGIAIRPGSDQLFVAFDGGARIVTFDYTPTLPEGAEPLPPGADCMLF</sequence>
<name>A0A1H8D0P8_9RHOB</name>
<evidence type="ECO:0000256" key="1">
    <source>
        <dbReference type="SAM" id="SignalP"/>
    </source>
</evidence>
<feature type="signal peptide" evidence="1">
    <location>
        <begin position="1"/>
        <end position="23"/>
    </location>
</feature>
<accession>A0A1H8D0P8</accession>
<keyword evidence="3" id="KW-1185">Reference proteome</keyword>
<dbReference type="InterPro" id="IPR011042">
    <property type="entry name" value="6-blade_b-propeller_TolB-like"/>
</dbReference>
<dbReference type="EMBL" id="FOCM01000002">
    <property type="protein sequence ID" value="SEN00785.1"/>
    <property type="molecule type" value="Genomic_DNA"/>
</dbReference>
<dbReference type="AlphaFoldDB" id="A0A1H8D0P8"/>
<reference evidence="3" key="1">
    <citation type="submission" date="2016-10" db="EMBL/GenBank/DDBJ databases">
        <authorList>
            <person name="Varghese N."/>
            <person name="Submissions S."/>
        </authorList>
    </citation>
    <scope>NUCLEOTIDE SEQUENCE [LARGE SCALE GENOMIC DNA]</scope>
    <source>
        <strain evidence="3">DSM 26893</strain>
    </source>
</reference>
<dbReference type="RefSeq" id="WP_236736962.1">
    <property type="nucleotide sequence ID" value="NZ_FOCM01000002.1"/>
</dbReference>
<feature type="chain" id="PRO_5011726233" evidence="1">
    <location>
        <begin position="24"/>
        <end position="259"/>
    </location>
</feature>
<keyword evidence="1" id="KW-0732">Signal</keyword>